<dbReference type="InterPro" id="IPR036179">
    <property type="entry name" value="Ig-like_dom_sf"/>
</dbReference>
<dbReference type="Gene3D" id="2.60.40.10">
    <property type="entry name" value="Immunoglobulins"/>
    <property type="match status" value="1"/>
</dbReference>
<dbReference type="STRING" id="29139.ENSVURP00010013667"/>
<feature type="region of interest" description="Disordered" evidence="11">
    <location>
        <begin position="197"/>
        <end position="216"/>
    </location>
</feature>
<dbReference type="FunFam" id="3.30.500.10:FF:000001">
    <property type="entry name" value="H-2 class I histocompatibility antigen, alpha chain"/>
    <property type="match status" value="1"/>
</dbReference>
<keyword evidence="14" id="KW-1185">Reference proteome</keyword>
<evidence type="ECO:0000256" key="9">
    <source>
        <dbReference type="ARBA" id="ARBA00023180"/>
    </source>
</evidence>
<gene>
    <name evidence="13" type="primary">LOC114053281</name>
</gene>
<comment type="similarity">
    <text evidence="3 10">Belongs to the MHC class I family.</text>
</comment>
<dbReference type="Ensembl" id="ENSVURT00010015558.1">
    <property type="protein sequence ID" value="ENSVURP00010013667.1"/>
    <property type="gene ID" value="ENSVURG00010006738.1"/>
</dbReference>
<dbReference type="SMART" id="SM00407">
    <property type="entry name" value="IGc1"/>
    <property type="match status" value="1"/>
</dbReference>
<accession>A0A4X2KX49</accession>
<dbReference type="GO" id="GO:0042612">
    <property type="term" value="C:MHC class I protein complex"/>
    <property type="evidence" value="ECO:0007669"/>
    <property type="project" value="UniProtKB-KW"/>
</dbReference>
<dbReference type="GO" id="GO:0098553">
    <property type="term" value="C:lumenal side of endoplasmic reticulum membrane"/>
    <property type="evidence" value="ECO:0007669"/>
    <property type="project" value="UniProtKB-ARBA"/>
</dbReference>
<dbReference type="InterPro" id="IPR003006">
    <property type="entry name" value="Ig/MHC_CS"/>
</dbReference>
<organism evidence="13 14">
    <name type="scientific">Vombatus ursinus</name>
    <name type="common">Common wombat</name>
    <dbReference type="NCBI Taxonomy" id="29139"/>
    <lineage>
        <taxon>Eukaryota</taxon>
        <taxon>Metazoa</taxon>
        <taxon>Chordata</taxon>
        <taxon>Craniata</taxon>
        <taxon>Vertebrata</taxon>
        <taxon>Euteleostomi</taxon>
        <taxon>Mammalia</taxon>
        <taxon>Metatheria</taxon>
        <taxon>Diprotodontia</taxon>
        <taxon>Vombatidae</taxon>
        <taxon>Vombatus</taxon>
    </lineage>
</organism>
<dbReference type="Pfam" id="PF07654">
    <property type="entry name" value="C1-set"/>
    <property type="match status" value="1"/>
</dbReference>
<evidence type="ECO:0000313" key="13">
    <source>
        <dbReference type="Ensembl" id="ENSVURP00010013667.1"/>
    </source>
</evidence>
<dbReference type="CDD" id="cd07698">
    <property type="entry name" value="IgC1_MHC_I_alpha3"/>
    <property type="match status" value="1"/>
</dbReference>
<dbReference type="InterPro" id="IPR007110">
    <property type="entry name" value="Ig-like_dom"/>
</dbReference>
<dbReference type="InterPro" id="IPR001039">
    <property type="entry name" value="MHC_I_a_a1/a2"/>
</dbReference>
<keyword evidence="6" id="KW-0391">Immunity</keyword>
<dbReference type="InterPro" id="IPR050208">
    <property type="entry name" value="MHC_class-I_related"/>
</dbReference>
<evidence type="ECO:0000256" key="5">
    <source>
        <dbReference type="ARBA" id="ARBA00022692"/>
    </source>
</evidence>
<evidence type="ECO:0000313" key="14">
    <source>
        <dbReference type="Proteomes" id="UP000314987"/>
    </source>
</evidence>
<dbReference type="Pfam" id="PF00129">
    <property type="entry name" value="MHC_I"/>
    <property type="match status" value="1"/>
</dbReference>
<reference evidence="13" key="3">
    <citation type="submission" date="2025-09" db="UniProtKB">
        <authorList>
            <consortium name="Ensembl"/>
        </authorList>
    </citation>
    <scope>IDENTIFICATION</scope>
</reference>
<name>A0A4X2KX49_VOMUR</name>
<dbReference type="GO" id="GO:0001916">
    <property type="term" value="P:positive regulation of T cell mediated cytotoxicity"/>
    <property type="evidence" value="ECO:0007669"/>
    <property type="project" value="TreeGrafter"/>
</dbReference>
<reference evidence="13" key="2">
    <citation type="submission" date="2025-08" db="UniProtKB">
        <authorList>
            <consortium name="Ensembl"/>
        </authorList>
    </citation>
    <scope>IDENTIFICATION</scope>
</reference>
<feature type="compositionally biased region" description="Basic and acidic residues" evidence="11">
    <location>
        <begin position="295"/>
        <end position="304"/>
    </location>
</feature>
<evidence type="ECO:0000256" key="11">
    <source>
        <dbReference type="SAM" id="MobiDB-lite"/>
    </source>
</evidence>
<comment type="subcellular location">
    <subcellularLocation>
        <location evidence="2">Membrane</location>
        <topology evidence="2">Single-pass type I membrane protein</topology>
    </subcellularLocation>
</comment>
<evidence type="ECO:0000256" key="6">
    <source>
        <dbReference type="ARBA" id="ARBA00022859"/>
    </source>
</evidence>
<evidence type="ECO:0000256" key="1">
    <source>
        <dbReference type="ARBA" id="ARBA00002297"/>
    </source>
</evidence>
<reference evidence="14" key="1">
    <citation type="submission" date="2018-12" db="EMBL/GenBank/DDBJ databases">
        <authorList>
            <person name="Yazar S."/>
        </authorList>
    </citation>
    <scope>NUCLEOTIDE SEQUENCE [LARGE SCALE GENOMIC DNA]</scope>
</reference>
<evidence type="ECO:0000256" key="8">
    <source>
        <dbReference type="ARBA" id="ARBA00023136"/>
    </source>
</evidence>
<dbReference type="PROSITE" id="PS50835">
    <property type="entry name" value="IG_LIKE"/>
    <property type="match status" value="1"/>
</dbReference>
<dbReference type="GO" id="GO:0005615">
    <property type="term" value="C:extracellular space"/>
    <property type="evidence" value="ECO:0007669"/>
    <property type="project" value="TreeGrafter"/>
</dbReference>
<keyword evidence="8" id="KW-0472">Membrane</keyword>
<dbReference type="GO" id="GO:0002486">
    <property type="term" value="P:antigen processing and presentation of endogenous peptide antigen via MHC class I via ER pathway, TAP-independent"/>
    <property type="evidence" value="ECO:0007669"/>
    <property type="project" value="TreeGrafter"/>
</dbReference>
<dbReference type="InterPro" id="IPR013783">
    <property type="entry name" value="Ig-like_fold"/>
</dbReference>
<keyword evidence="7" id="KW-1133">Transmembrane helix</keyword>
<dbReference type="PANTHER" id="PTHR16675:SF251">
    <property type="entry name" value="HLA CLASS I HISTOCOMPATIBILITY ANTIGEN, C ALPHA CHAIN"/>
    <property type="match status" value="1"/>
</dbReference>
<comment type="function">
    <text evidence="1">Involved in the presentation of foreign antigens to the immune system.</text>
</comment>
<keyword evidence="4" id="KW-0490">MHC I</keyword>
<dbReference type="Gene3D" id="3.30.500.10">
    <property type="entry name" value="MHC class I-like antigen recognition-like"/>
    <property type="match status" value="1"/>
</dbReference>
<dbReference type="GO" id="GO:0042605">
    <property type="term" value="F:peptide antigen binding"/>
    <property type="evidence" value="ECO:0007669"/>
    <property type="project" value="TreeGrafter"/>
</dbReference>
<dbReference type="PROSITE" id="PS00290">
    <property type="entry name" value="IG_MHC"/>
    <property type="match status" value="1"/>
</dbReference>
<evidence type="ECO:0000256" key="3">
    <source>
        <dbReference type="ARBA" id="ARBA00006909"/>
    </source>
</evidence>
<dbReference type="GO" id="GO:0009897">
    <property type="term" value="C:external side of plasma membrane"/>
    <property type="evidence" value="ECO:0007669"/>
    <property type="project" value="TreeGrafter"/>
</dbReference>
<protein>
    <recommendedName>
        <fullName evidence="12">Ig-like domain-containing protein</fullName>
    </recommendedName>
</protein>
<dbReference type="GO" id="GO:0005102">
    <property type="term" value="F:signaling receptor binding"/>
    <property type="evidence" value="ECO:0007669"/>
    <property type="project" value="TreeGrafter"/>
</dbReference>
<dbReference type="GO" id="GO:0030670">
    <property type="term" value="C:phagocytic vesicle membrane"/>
    <property type="evidence" value="ECO:0007669"/>
    <property type="project" value="UniProtKB-ARBA"/>
</dbReference>
<evidence type="ECO:0000259" key="12">
    <source>
        <dbReference type="PROSITE" id="PS50835"/>
    </source>
</evidence>
<dbReference type="PANTHER" id="PTHR16675">
    <property type="entry name" value="MHC CLASS I-RELATED"/>
    <property type="match status" value="1"/>
</dbReference>
<dbReference type="InterPro" id="IPR003597">
    <property type="entry name" value="Ig_C1-set"/>
</dbReference>
<evidence type="ECO:0000256" key="7">
    <source>
        <dbReference type="ARBA" id="ARBA00022989"/>
    </source>
</evidence>
<dbReference type="Proteomes" id="UP000314987">
    <property type="component" value="Unassembled WGS sequence"/>
</dbReference>
<feature type="region of interest" description="Disordered" evidence="11">
    <location>
        <begin position="289"/>
        <end position="317"/>
    </location>
</feature>
<feature type="domain" description="Ig-like" evidence="12">
    <location>
        <begin position="206"/>
        <end position="294"/>
    </location>
</feature>
<keyword evidence="5" id="KW-0812">Transmembrane</keyword>
<dbReference type="PRINTS" id="PR01638">
    <property type="entry name" value="MHCCLASSI"/>
</dbReference>
<dbReference type="SUPFAM" id="SSF54452">
    <property type="entry name" value="MHC antigen-recognition domain"/>
    <property type="match status" value="1"/>
</dbReference>
<dbReference type="InterPro" id="IPR011161">
    <property type="entry name" value="MHC_I-like_Ag-recog"/>
</dbReference>
<dbReference type="AlphaFoldDB" id="A0A4X2KX49"/>
<dbReference type="GO" id="GO:0002476">
    <property type="term" value="P:antigen processing and presentation of endogenous peptide antigen via MHC class Ib"/>
    <property type="evidence" value="ECO:0007669"/>
    <property type="project" value="TreeGrafter"/>
</dbReference>
<dbReference type="FunFam" id="2.60.40.10:FF:000014">
    <property type="entry name" value="H-2 class I histocompatibility antigen, alpha chain"/>
    <property type="match status" value="1"/>
</dbReference>
<dbReference type="InterPro" id="IPR011162">
    <property type="entry name" value="MHC_I/II-like_Ag-recog"/>
</dbReference>
<dbReference type="GeneTree" id="ENSGT01120000271826"/>
<dbReference type="InterPro" id="IPR037055">
    <property type="entry name" value="MHC_I-like_Ag-recog_sf"/>
</dbReference>
<proteinExistence type="inferred from homology"/>
<dbReference type="SUPFAM" id="SSF48726">
    <property type="entry name" value="Immunoglobulin"/>
    <property type="match status" value="1"/>
</dbReference>
<evidence type="ECO:0000256" key="2">
    <source>
        <dbReference type="ARBA" id="ARBA00004479"/>
    </source>
</evidence>
<evidence type="ECO:0000256" key="4">
    <source>
        <dbReference type="ARBA" id="ARBA00022451"/>
    </source>
</evidence>
<evidence type="ECO:0000256" key="10">
    <source>
        <dbReference type="RuleBase" id="RU004439"/>
    </source>
</evidence>
<sequence>MVTALSLGPGPHVSGSLSLRNFYTAVSQPELGEPRFIAVGYMDDQQFVRFDSDSASLRMESRAPWMDKMDQVDPDYWEWETRNMREHAQDARVSLQNQRRYYSQSEGGVHTVQFMYGCEVSPDLTFKRRFEQNAYDGHDYIALDTETYTWTAAVPEAVNTKRKWEAKKSIMEGEKVYLEEECVQWVHKYLENGKEDLKRTGITDPPSARVTPHTAPDGEVTLRCRVQDFYPAEISLTWLRDGEEQLQNMEFIETRPAGDGTFQKWAALGITSGQEGKYTCRVQHEGPPEPLTVKWGKDHEEGLGKRPSSASQEDRRDVELLGGSWRRGYGLTGWLSRRSCFRPRSEMNTGISAKELRAPPPGVVDQTWKHIDAGPEVGKCPFVEPLLSSCWI</sequence>
<dbReference type="GO" id="GO:0006955">
    <property type="term" value="P:immune response"/>
    <property type="evidence" value="ECO:0007669"/>
    <property type="project" value="TreeGrafter"/>
</dbReference>
<keyword evidence="9" id="KW-0325">Glycoprotein</keyword>